<comment type="caution">
    <text evidence="7">The sequence shown here is derived from an EMBL/GenBank/DDBJ whole genome shotgun (WGS) entry which is preliminary data.</text>
</comment>
<evidence type="ECO:0000259" key="6">
    <source>
        <dbReference type="Pfam" id="PF25877"/>
    </source>
</evidence>
<dbReference type="Proteomes" id="UP000823561">
    <property type="component" value="Chromosome 4"/>
</dbReference>
<feature type="region of interest" description="Disordered" evidence="5">
    <location>
        <begin position="93"/>
        <end position="139"/>
    </location>
</feature>
<dbReference type="PANTHER" id="PTHR14491:SF9">
    <property type="entry name" value="ANKYRIN REPEAT DOMAIN-CONTAINING PROTEIN SOWAHB-LIKE"/>
    <property type="match status" value="1"/>
</dbReference>
<dbReference type="PROSITE" id="PS50088">
    <property type="entry name" value="ANK_REPEAT"/>
    <property type="match status" value="1"/>
</dbReference>
<dbReference type="SMART" id="SM00248">
    <property type="entry name" value="ANK"/>
    <property type="match status" value="1"/>
</dbReference>
<reference evidence="7" key="1">
    <citation type="submission" date="2020-10" db="EMBL/GenBank/DDBJ databases">
        <title>Chromosome-scale genome assembly of the Allis shad, Alosa alosa.</title>
        <authorList>
            <person name="Margot Z."/>
            <person name="Christophe K."/>
            <person name="Cabau C."/>
            <person name="Louis A."/>
            <person name="Berthelot C."/>
            <person name="Parey E."/>
            <person name="Roest Crollius H."/>
            <person name="Montfort J."/>
            <person name="Robinson-Rechavi M."/>
            <person name="Bucao C."/>
            <person name="Bouchez O."/>
            <person name="Gislard M."/>
            <person name="Lluch J."/>
            <person name="Milhes M."/>
            <person name="Lampietro C."/>
            <person name="Lopez Roques C."/>
            <person name="Donnadieu C."/>
            <person name="Braasch I."/>
            <person name="Desvignes T."/>
            <person name="Postlethwait J."/>
            <person name="Bobe J."/>
            <person name="Guiguen Y."/>
        </authorList>
    </citation>
    <scope>NUCLEOTIDE SEQUENCE</scope>
    <source>
        <strain evidence="7">M-15738</strain>
        <tissue evidence="7">Blood</tissue>
    </source>
</reference>
<dbReference type="InterPro" id="IPR036770">
    <property type="entry name" value="Ankyrin_rpt-contain_sf"/>
</dbReference>
<evidence type="ECO:0000256" key="1">
    <source>
        <dbReference type="ARBA" id="ARBA00022737"/>
    </source>
</evidence>
<dbReference type="InterPro" id="IPR002110">
    <property type="entry name" value="Ankyrin_rpt"/>
</dbReference>
<keyword evidence="1" id="KW-0677">Repeat</keyword>
<dbReference type="Pfam" id="PF25877">
    <property type="entry name" value="WHD_SOWAH"/>
    <property type="match status" value="1"/>
</dbReference>
<dbReference type="EMBL" id="JADWDJ010000004">
    <property type="protein sequence ID" value="KAG5282687.1"/>
    <property type="molecule type" value="Genomic_DNA"/>
</dbReference>
<feature type="region of interest" description="Disordered" evidence="5">
    <location>
        <begin position="169"/>
        <end position="205"/>
    </location>
</feature>
<protein>
    <recommendedName>
        <fullName evidence="6">SOWAHA-C winged helix-turn-helix domain-containing protein</fullName>
    </recommendedName>
</protein>
<dbReference type="PROSITE" id="PS50297">
    <property type="entry name" value="ANK_REP_REGION"/>
    <property type="match status" value="1"/>
</dbReference>
<evidence type="ECO:0000256" key="4">
    <source>
        <dbReference type="PROSITE-ProRule" id="PRU00023"/>
    </source>
</evidence>
<dbReference type="Pfam" id="PF00023">
    <property type="entry name" value="Ank"/>
    <property type="match status" value="1"/>
</dbReference>
<dbReference type="AlphaFoldDB" id="A0AAV6H9L5"/>
<dbReference type="Gene3D" id="1.25.40.20">
    <property type="entry name" value="Ankyrin repeat-containing domain"/>
    <property type="match status" value="1"/>
</dbReference>
<proteinExistence type="inferred from homology"/>
<feature type="compositionally biased region" description="Acidic residues" evidence="5">
    <location>
        <begin position="177"/>
        <end position="189"/>
    </location>
</feature>
<keyword evidence="8" id="KW-1185">Reference proteome</keyword>
<evidence type="ECO:0000256" key="5">
    <source>
        <dbReference type="SAM" id="MobiDB-lite"/>
    </source>
</evidence>
<accession>A0AAV6H9L5</accession>
<name>A0AAV6H9L5_9TELE</name>
<keyword evidence="2 4" id="KW-0040">ANK repeat</keyword>
<evidence type="ECO:0000313" key="7">
    <source>
        <dbReference type="EMBL" id="KAG5282687.1"/>
    </source>
</evidence>
<sequence>MGDVSEETLLNYIYSLGGKVRNADILKKYKPFISHNDLQLRAKYREEFKAIIDRIAVVKSENGEKYLVLKKRYRQQLQDRDRSDQTLPACTSLLSEGAGSSPIPHSQDDQHSLATDVDGNCSESEREREKGGSRTVVWDGPTITITESLSRLADQQDVKADSDVLSLREVSTLSSEDTPEPTDAEDEVEKESKSDHELNQEEECAGDSVALDPVEKDWLYSAACAQLSHLTQLLEQEPALANKKDFTSVSTALHWAAKHGKEDMTRAMANAGADINSRAHVSTSCDMIMG</sequence>
<dbReference type="SUPFAM" id="SSF48403">
    <property type="entry name" value="Ankyrin repeat"/>
    <property type="match status" value="1"/>
</dbReference>
<evidence type="ECO:0000256" key="2">
    <source>
        <dbReference type="ARBA" id="ARBA00023043"/>
    </source>
</evidence>
<organism evidence="7 8">
    <name type="scientific">Alosa alosa</name>
    <name type="common">allis shad</name>
    <dbReference type="NCBI Taxonomy" id="278164"/>
    <lineage>
        <taxon>Eukaryota</taxon>
        <taxon>Metazoa</taxon>
        <taxon>Chordata</taxon>
        <taxon>Craniata</taxon>
        <taxon>Vertebrata</taxon>
        <taxon>Euteleostomi</taxon>
        <taxon>Actinopterygii</taxon>
        <taxon>Neopterygii</taxon>
        <taxon>Teleostei</taxon>
        <taxon>Clupei</taxon>
        <taxon>Clupeiformes</taxon>
        <taxon>Clupeoidei</taxon>
        <taxon>Clupeidae</taxon>
        <taxon>Alosa</taxon>
    </lineage>
</organism>
<feature type="compositionally biased region" description="Basic and acidic residues" evidence="5">
    <location>
        <begin position="123"/>
        <end position="132"/>
    </location>
</feature>
<feature type="compositionally biased region" description="Basic and acidic residues" evidence="5">
    <location>
        <begin position="190"/>
        <end position="199"/>
    </location>
</feature>
<evidence type="ECO:0000313" key="8">
    <source>
        <dbReference type="Proteomes" id="UP000823561"/>
    </source>
</evidence>
<dbReference type="InterPro" id="IPR058889">
    <property type="entry name" value="WHD_SOWAHA-C"/>
</dbReference>
<comment type="similarity">
    <text evidence="3">Belongs to the SOWAH family.</text>
</comment>
<feature type="repeat" description="ANK" evidence="4">
    <location>
        <begin position="248"/>
        <end position="280"/>
    </location>
</feature>
<feature type="domain" description="SOWAHA-C winged helix-turn-helix" evidence="6">
    <location>
        <begin position="3"/>
        <end position="85"/>
    </location>
</feature>
<evidence type="ECO:0000256" key="3">
    <source>
        <dbReference type="ARBA" id="ARBA00038122"/>
    </source>
</evidence>
<dbReference type="PANTHER" id="PTHR14491">
    <property type="entry name" value="SOSONDOWAH, ISOFORM G"/>
    <property type="match status" value="1"/>
</dbReference>
<gene>
    <name evidence="7" type="ORF">AALO_G00058760</name>
</gene>